<keyword evidence="3" id="KW-0520">NAD</keyword>
<dbReference type="GO" id="GO:0008460">
    <property type="term" value="F:dTDP-glucose 4,6-dehydratase activity"/>
    <property type="evidence" value="ECO:0007669"/>
    <property type="project" value="UniProtKB-EC"/>
</dbReference>
<dbReference type="PANTHER" id="PTHR43078">
    <property type="entry name" value="UDP-GLUCURONIC ACID DECARBOXYLASE-RELATED"/>
    <property type="match status" value="1"/>
</dbReference>
<dbReference type="GO" id="GO:0048040">
    <property type="term" value="F:UDP-glucuronate decarboxylase activity"/>
    <property type="evidence" value="ECO:0007669"/>
    <property type="project" value="TreeGrafter"/>
</dbReference>
<evidence type="ECO:0000313" key="6">
    <source>
        <dbReference type="EMBL" id="KAB3852298.1"/>
    </source>
</evidence>
<dbReference type="Proteomes" id="UP000441522">
    <property type="component" value="Unassembled WGS sequence"/>
</dbReference>
<dbReference type="PANTHER" id="PTHR43078:SF6">
    <property type="entry name" value="UDP-GLUCURONIC ACID DECARBOXYLASE 1"/>
    <property type="match status" value="1"/>
</dbReference>
<dbReference type="EMBL" id="WCWW01000064">
    <property type="protein sequence ID" value="KAB3852298.1"/>
    <property type="molecule type" value="Genomic_DNA"/>
</dbReference>
<proteinExistence type="predicted"/>
<evidence type="ECO:0000313" key="8">
    <source>
        <dbReference type="Proteomes" id="UP000326091"/>
    </source>
</evidence>
<evidence type="ECO:0000256" key="1">
    <source>
        <dbReference type="ARBA" id="ARBA00001911"/>
    </source>
</evidence>
<accession>A0A5P3AU98</accession>
<dbReference type="EC" id="4.2.1.46" evidence="7"/>
<dbReference type="Gene3D" id="3.40.50.720">
    <property type="entry name" value="NAD(P)-binding Rossmann-like Domain"/>
    <property type="match status" value="1"/>
</dbReference>
<keyword evidence="2" id="KW-0210">Decarboxylase</keyword>
<dbReference type="GO" id="GO:0070403">
    <property type="term" value="F:NAD+ binding"/>
    <property type="evidence" value="ECO:0007669"/>
    <property type="project" value="InterPro"/>
</dbReference>
<reference evidence="7 8" key="2">
    <citation type="submission" date="2019-09" db="EMBL/GenBank/DDBJ databases">
        <title>Commensal-derived Metabolites Govern Vibrio cholerae Pathogenesis in Host.</title>
        <authorList>
            <person name="Yoon S.S."/>
            <person name="Yoon M.Y."/>
        </authorList>
    </citation>
    <scope>NUCLEOTIDE SEQUENCE [LARGE SCALE GENOMIC DNA]</scope>
    <source>
        <strain evidence="7 8">VIC01</strain>
    </source>
</reference>
<dbReference type="GO" id="GO:0005737">
    <property type="term" value="C:cytoplasm"/>
    <property type="evidence" value="ECO:0007669"/>
    <property type="project" value="TreeGrafter"/>
</dbReference>
<reference evidence="6 9" key="1">
    <citation type="journal article" date="2019" name="Nat. Med.">
        <title>A library of human gut bacterial isolates paired with longitudinal multiomics data enables mechanistic microbiome research.</title>
        <authorList>
            <person name="Poyet M."/>
            <person name="Groussin M."/>
            <person name="Gibbons S.M."/>
            <person name="Avila-Pacheco J."/>
            <person name="Jiang X."/>
            <person name="Kearney S.M."/>
            <person name="Perrotta A.R."/>
            <person name="Berdy B."/>
            <person name="Zhao S."/>
            <person name="Lieberman T.D."/>
            <person name="Swanson P.K."/>
            <person name="Smith M."/>
            <person name="Roesemann S."/>
            <person name="Alexander J.E."/>
            <person name="Rich S.A."/>
            <person name="Livny J."/>
            <person name="Vlamakis H."/>
            <person name="Clish C."/>
            <person name="Bullock K."/>
            <person name="Deik A."/>
            <person name="Scott J."/>
            <person name="Pierce K.A."/>
            <person name="Xavier R.J."/>
            <person name="Alm E.J."/>
        </authorList>
    </citation>
    <scope>NUCLEOTIDE SEQUENCE [LARGE SCALE GENOMIC DNA]</scope>
    <source>
        <strain evidence="6 9">BIOML-A5</strain>
    </source>
</reference>
<dbReference type="RefSeq" id="WP_134855684.1">
    <property type="nucleotide sequence ID" value="NZ_CP043529.1"/>
</dbReference>
<dbReference type="Pfam" id="PF01370">
    <property type="entry name" value="Epimerase"/>
    <property type="match status" value="1"/>
</dbReference>
<evidence type="ECO:0000256" key="2">
    <source>
        <dbReference type="ARBA" id="ARBA00022793"/>
    </source>
</evidence>
<evidence type="ECO:0000256" key="3">
    <source>
        <dbReference type="ARBA" id="ARBA00023027"/>
    </source>
</evidence>
<protein>
    <submittedName>
        <fullName evidence="6">NAD-dependent epimerase/dehydratase family protein</fullName>
    </submittedName>
    <submittedName>
        <fullName evidence="7">dTDP-glucose 4,6-dehydratase</fullName>
        <ecNumber evidence="7">4.2.1.46</ecNumber>
    </submittedName>
</protein>
<dbReference type="AlphaFoldDB" id="A0A5P3AU98"/>
<dbReference type="InterPro" id="IPR044516">
    <property type="entry name" value="UXS-like"/>
</dbReference>
<dbReference type="SUPFAM" id="SSF51735">
    <property type="entry name" value="NAD(P)-binding Rossmann-fold domains"/>
    <property type="match status" value="1"/>
</dbReference>
<name>A0A5P3AU98_PHOVU</name>
<organism evidence="7 8">
    <name type="scientific">Phocaeicola vulgatus</name>
    <name type="common">Bacteroides vulgatus</name>
    <dbReference type="NCBI Taxonomy" id="821"/>
    <lineage>
        <taxon>Bacteria</taxon>
        <taxon>Pseudomonadati</taxon>
        <taxon>Bacteroidota</taxon>
        <taxon>Bacteroidia</taxon>
        <taxon>Bacteroidales</taxon>
        <taxon>Bacteroidaceae</taxon>
        <taxon>Phocaeicola</taxon>
    </lineage>
</organism>
<keyword evidence="4 7" id="KW-0456">Lyase</keyword>
<dbReference type="EMBL" id="CP043529">
    <property type="protein sequence ID" value="QEW36664.1"/>
    <property type="molecule type" value="Genomic_DNA"/>
</dbReference>
<gene>
    <name evidence="7" type="primary">strE_2</name>
    <name evidence="6" type="ORF">GAS29_19755</name>
    <name evidence="7" type="ORF">VIC01_02225</name>
</gene>
<dbReference type="InterPro" id="IPR036291">
    <property type="entry name" value="NAD(P)-bd_dom_sf"/>
</dbReference>
<feature type="domain" description="NAD-dependent epimerase/dehydratase" evidence="5">
    <location>
        <begin position="28"/>
        <end position="270"/>
    </location>
</feature>
<evidence type="ECO:0000256" key="4">
    <source>
        <dbReference type="ARBA" id="ARBA00023239"/>
    </source>
</evidence>
<evidence type="ECO:0000259" key="5">
    <source>
        <dbReference type="Pfam" id="PF01370"/>
    </source>
</evidence>
<dbReference type="InterPro" id="IPR001509">
    <property type="entry name" value="Epimerase_deHydtase"/>
</dbReference>
<dbReference type="Proteomes" id="UP000326091">
    <property type="component" value="Chromosome"/>
</dbReference>
<sequence length="343" mass="39205">MNKIQKEDITLFADTFNLYECLRNKSFMVTGATGLIGSELVYGLIALNHRYDLNIHIDCLVRNTEKARLMFEEYEVTILNYDFMDNNECINTKNIDYVIHAASPTASMYFVEHPVETIDIALNGTRSVINYAMRNNVKSLVYLSSLECYGQIFDDEMPLTEEMQGYVDPLNVRSSYSMGKRMCECMCVSAYKEYGVPVKIARLAQTFGAGIAASDNRVFAQFAKSVIVGKDIILHTDGKLKRQYLYLTDAISGILYVLLKGRNGEAYNVANDETYISIKEMAEMICREFRPQLKVKHVEECEDRGYAPVTKTRMTSAKLEKLGWKPRLSLRDMYDRLIKSLVL</sequence>
<evidence type="ECO:0000313" key="9">
    <source>
        <dbReference type="Proteomes" id="UP000441522"/>
    </source>
</evidence>
<comment type="cofactor">
    <cofactor evidence="1">
        <name>NAD(+)</name>
        <dbReference type="ChEBI" id="CHEBI:57540"/>
    </cofactor>
</comment>
<dbReference type="GO" id="GO:0042732">
    <property type="term" value="P:D-xylose metabolic process"/>
    <property type="evidence" value="ECO:0007669"/>
    <property type="project" value="InterPro"/>
</dbReference>
<evidence type="ECO:0000313" key="7">
    <source>
        <dbReference type="EMBL" id="QEW36664.1"/>
    </source>
</evidence>